<dbReference type="EMBL" id="PXOH01000051">
    <property type="protein sequence ID" value="PSF30995.1"/>
    <property type="molecule type" value="Genomic_DNA"/>
</dbReference>
<comment type="caution">
    <text evidence="2">The sequence shown here is derived from an EMBL/GenBank/DDBJ whole genome shotgun (WGS) entry which is preliminary data.</text>
</comment>
<dbReference type="Proteomes" id="UP000239001">
    <property type="component" value="Unassembled WGS sequence"/>
</dbReference>
<dbReference type="OrthoDB" id="426628at2"/>
<dbReference type="GO" id="GO:0003677">
    <property type="term" value="F:DNA binding"/>
    <property type="evidence" value="ECO:0007669"/>
    <property type="project" value="UniProtKB-KW"/>
</dbReference>
<protein>
    <submittedName>
        <fullName evidence="2">DNA-binding protein</fullName>
    </submittedName>
</protein>
<organism evidence="2 3">
    <name type="scientific">Aphanothece hegewaldii CCALA 016</name>
    <dbReference type="NCBI Taxonomy" id="2107694"/>
    <lineage>
        <taxon>Bacteria</taxon>
        <taxon>Bacillati</taxon>
        <taxon>Cyanobacteriota</taxon>
        <taxon>Cyanophyceae</taxon>
        <taxon>Oscillatoriophycideae</taxon>
        <taxon>Chroococcales</taxon>
        <taxon>Aphanothecaceae</taxon>
        <taxon>Aphanothece</taxon>
    </lineage>
</organism>
<feature type="compositionally biased region" description="Basic and acidic residues" evidence="1">
    <location>
        <begin position="16"/>
        <end position="25"/>
    </location>
</feature>
<dbReference type="AlphaFoldDB" id="A0A2T1LRD0"/>
<dbReference type="RefSeq" id="WP_106459346.1">
    <property type="nucleotide sequence ID" value="NZ_PXOH01000051.1"/>
</dbReference>
<proteinExistence type="predicted"/>
<keyword evidence="2" id="KW-0238">DNA-binding</keyword>
<feature type="region of interest" description="Disordered" evidence="1">
    <location>
        <begin position="1"/>
        <end position="25"/>
    </location>
</feature>
<sequence length="94" mass="10854">MPNSLATPEPMVLRPSDFDPPLKRKEPTIPGYWTIEEIANEIGVTPRRVRYDITGRPESNIEPSLDAYRIGKSLLVADPNALEYIQKWRKRYKS</sequence>
<reference evidence="2 3" key="1">
    <citation type="submission" date="2018-03" db="EMBL/GenBank/DDBJ databases">
        <title>The ancient ancestry and fast evolution of plastids.</title>
        <authorList>
            <person name="Moore K.R."/>
            <person name="Magnabosco C."/>
            <person name="Momper L."/>
            <person name="Gold D.A."/>
            <person name="Bosak T."/>
            <person name="Fournier G.P."/>
        </authorList>
    </citation>
    <scope>NUCLEOTIDE SEQUENCE [LARGE SCALE GENOMIC DNA]</scope>
    <source>
        <strain evidence="2 3">CCALA 016</strain>
    </source>
</reference>
<gene>
    <name evidence="2" type="ORF">C7H19_23505</name>
</gene>
<evidence type="ECO:0000313" key="3">
    <source>
        <dbReference type="Proteomes" id="UP000239001"/>
    </source>
</evidence>
<name>A0A2T1LRD0_9CHRO</name>
<keyword evidence="3" id="KW-1185">Reference proteome</keyword>
<accession>A0A2T1LRD0</accession>
<reference evidence="2 3" key="2">
    <citation type="submission" date="2018-03" db="EMBL/GenBank/DDBJ databases">
        <authorList>
            <person name="Keele B.F."/>
        </authorList>
    </citation>
    <scope>NUCLEOTIDE SEQUENCE [LARGE SCALE GENOMIC DNA]</scope>
    <source>
        <strain evidence="2 3">CCALA 016</strain>
    </source>
</reference>
<evidence type="ECO:0000313" key="2">
    <source>
        <dbReference type="EMBL" id="PSF30995.1"/>
    </source>
</evidence>
<evidence type="ECO:0000256" key="1">
    <source>
        <dbReference type="SAM" id="MobiDB-lite"/>
    </source>
</evidence>